<dbReference type="RefSeq" id="WP_099214800.1">
    <property type="nucleotide sequence ID" value="NZ_JAUYVU010000001.1"/>
</dbReference>
<evidence type="ECO:0000313" key="1">
    <source>
        <dbReference type="EMBL" id="MDP2539924.1"/>
    </source>
</evidence>
<sequence>MKKEYNYNITSDLREINKDFFDHFLATLEFEDNKFDSSIDSLIYSKEKSIKILNKKLRKHLQQNHQLENFDTETFNFELESFKSENQTVIWYIEEELKALAEMKIVYAFKSIEINIKKLIADSFKIKNKRDFFNWRTVETFLNSKKINLKKVKGHKEIYQLKQLNNSIKHTKKLEEKTLKLIFDEEEYENIPTHPFILEKEITYKHLLGFYNKIKPFIKIFFTDLCDTIYEELYVFNKNKIEDIAENLALRMEKENALELIDKIRQHY</sequence>
<reference evidence="1 4" key="3">
    <citation type="submission" date="2023-07" db="EMBL/GenBank/DDBJ databases">
        <title>Genome content predicts the carbon catabolic preferences of heterotrophic bacteria.</title>
        <authorList>
            <person name="Gralka M."/>
        </authorList>
    </citation>
    <scope>NUCLEOTIDE SEQUENCE [LARGE SCALE GENOMIC DNA]</scope>
    <source>
        <strain evidence="1 4">4G03</strain>
    </source>
</reference>
<reference evidence="2 3" key="1">
    <citation type="journal article" date="2016" name="Nat. Commun.">
        <title>Microbial interactions lead to rapid micro-scale successions on model marine particles.</title>
        <authorList>
            <person name="Datta M.S."/>
            <person name="Sliwerska E."/>
            <person name="Gore J."/>
            <person name="Polz M.F."/>
            <person name="Cordero O.X."/>
        </authorList>
    </citation>
    <scope>NUCLEOTIDE SEQUENCE [LARGE SCALE GENOMIC DNA]</scope>
    <source>
        <strain evidence="2 3">4G03</strain>
    </source>
</reference>
<dbReference type="Proteomes" id="UP000222163">
    <property type="component" value="Unassembled WGS sequence"/>
</dbReference>
<evidence type="ECO:0000313" key="2">
    <source>
        <dbReference type="EMBL" id="PHN97892.1"/>
    </source>
</evidence>
<comment type="caution">
    <text evidence="2">The sequence shown here is derived from an EMBL/GenBank/DDBJ whole genome shotgun (WGS) entry which is preliminary data.</text>
</comment>
<name>A0A2G1BV19_9FLAO</name>
<proteinExistence type="predicted"/>
<dbReference type="EMBL" id="JAUYVU010000001">
    <property type="protein sequence ID" value="MDP2539924.1"/>
    <property type="molecule type" value="Genomic_DNA"/>
</dbReference>
<evidence type="ECO:0000313" key="4">
    <source>
        <dbReference type="Proteomes" id="UP001242342"/>
    </source>
</evidence>
<keyword evidence="4" id="KW-1185">Reference proteome</keyword>
<accession>A0A2G1BV19</accession>
<dbReference type="AlphaFoldDB" id="A0A2G1BV19"/>
<dbReference type="EMBL" id="PDUU01000004">
    <property type="protein sequence ID" value="PHN97892.1"/>
    <property type="molecule type" value="Genomic_DNA"/>
</dbReference>
<gene>
    <name evidence="2" type="ORF">CSC81_05630</name>
    <name evidence="1" type="ORF">Q8W23_00395</name>
</gene>
<protein>
    <submittedName>
        <fullName evidence="2">Uncharacterized protein</fullName>
    </submittedName>
</protein>
<organism evidence="2 3">
    <name type="scientific">Tenacibaculum discolor</name>
    <dbReference type="NCBI Taxonomy" id="361581"/>
    <lineage>
        <taxon>Bacteria</taxon>
        <taxon>Pseudomonadati</taxon>
        <taxon>Bacteroidota</taxon>
        <taxon>Flavobacteriia</taxon>
        <taxon>Flavobacteriales</taxon>
        <taxon>Flavobacteriaceae</taxon>
        <taxon>Tenacibaculum</taxon>
    </lineage>
</organism>
<reference evidence="2" key="2">
    <citation type="submission" date="2017-10" db="EMBL/GenBank/DDBJ databases">
        <authorList>
            <person name="Enke T.N."/>
            <person name="Cordero O.X."/>
        </authorList>
    </citation>
    <scope>NUCLEOTIDE SEQUENCE</scope>
    <source>
        <strain evidence="2">4G03</strain>
    </source>
</reference>
<dbReference type="Proteomes" id="UP001242342">
    <property type="component" value="Unassembled WGS sequence"/>
</dbReference>
<evidence type="ECO:0000313" key="3">
    <source>
        <dbReference type="Proteomes" id="UP000222163"/>
    </source>
</evidence>